<dbReference type="Proteomes" id="UP001501585">
    <property type="component" value="Unassembled WGS sequence"/>
</dbReference>
<dbReference type="CDD" id="cd09645">
    <property type="entry name" value="Cas5_I-E"/>
    <property type="match status" value="1"/>
</dbReference>
<evidence type="ECO:0008006" key="4">
    <source>
        <dbReference type="Google" id="ProtNLM"/>
    </source>
</evidence>
<sequence>MLLTGPLQSWGVRSKFNKRDTYPYPTRSGIWGLLASACGIGRDEPLPAQLHEAELLVRRDRRGRLLTDFHTVGANLPPEQQMVTADHKRRANPITTERDYLSDAAFTAILAAPSTVIDQLSGALRAPRWAPYLGRRGCPPSLPVLVGTSTRPPQQLAEELPLYGRAPRRGGDIKVSALWDGFGHDDGQPDLHIHDVPVERAPDRRTFQTRPAVELSWTRPANACAGTGLTAFRAMTRSLEEER</sequence>
<name>A0ABN2SNB0_9ACTN</name>
<comment type="caution">
    <text evidence="2">The sequence shown here is derived from an EMBL/GenBank/DDBJ whole genome shotgun (WGS) entry which is preliminary data.</text>
</comment>
<gene>
    <name evidence="2" type="ORF">GCM10009799_14340</name>
</gene>
<proteinExistence type="predicted"/>
<accession>A0ABN2SNB0</accession>
<dbReference type="InterPro" id="IPR021124">
    <property type="entry name" value="CRISPR-assoc_prot_Cas5"/>
</dbReference>
<dbReference type="EMBL" id="BAAAPC010000005">
    <property type="protein sequence ID" value="GAA1989725.1"/>
    <property type="molecule type" value="Genomic_DNA"/>
</dbReference>
<evidence type="ECO:0000313" key="2">
    <source>
        <dbReference type="EMBL" id="GAA1989725.1"/>
    </source>
</evidence>
<dbReference type="NCBIfam" id="TIGR01868">
    <property type="entry name" value="casD_Cas5e"/>
    <property type="match status" value="1"/>
</dbReference>
<keyword evidence="1" id="KW-0051">Antiviral defense</keyword>
<dbReference type="Pfam" id="PF09704">
    <property type="entry name" value="Cas_Cas5d"/>
    <property type="match status" value="1"/>
</dbReference>
<evidence type="ECO:0000256" key="1">
    <source>
        <dbReference type="ARBA" id="ARBA00023118"/>
    </source>
</evidence>
<reference evidence="2 3" key="1">
    <citation type="journal article" date="2019" name="Int. J. Syst. Evol. Microbiol.">
        <title>The Global Catalogue of Microorganisms (GCM) 10K type strain sequencing project: providing services to taxonomists for standard genome sequencing and annotation.</title>
        <authorList>
            <consortium name="The Broad Institute Genomics Platform"/>
            <consortium name="The Broad Institute Genome Sequencing Center for Infectious Disease"/>
            <person name="Wu L."/>
            <person name="Ma J."/>
        </authorList>
    </citation>
    <scope>NUCLEOTIDE SEQUENCE [LARGE SCALE GENOMIC DNA]</scope>
    <source>
        <strain evidence="2 3">JCM 15313</strain>
    </source>
</reference>
<evidence type="ECO:0000313" key="3">
    <source>
        <dbReference type="Proteomes" id="UP001501585"/>
    </source>
</evidence>
<keyword evidence="3" id="KW-1185">Reference proteome</keyword>
<organism evidence="2 3">
    <name type="scientific">Nocardiopsis rhodophaea</name>
    <dbReference type="NCBI Taxonomy" id="280238"/>
    <lineage>
        <taxon>Bacteria</taxon>
        <taxon>Bacillati</taxon>
        <taxon>Actinomycetota</taxon>
        <taxon>Actinomycetes</taxon>
        <taxon>Streptosporangiales</taxon>
        <taxon>Nocardiopsidaceae</taxon>
        <taxon>Nocardiopsis</taxon>
    </lineage>
</organism>
<protein>
    <recommendedName>
        <fullName evidence="4">Type I-E CRISPR-associated protein Cas5/CasD</fullName>
    </recommendedName>
</protein>
<dbReference type="Gene3D" id="3.30.70.2660">
    <property type="match status" value="1"/>
</dbReference>
<dbReference type="NCBIfam" id="TIGR02593">
    <property type="entry name" value="CRISPR_cas5"/>
    <property type="match status" value="1"/>
</dbReference>
<dbReference type="InterPro" id="IPR013422">
    <property type="entry name" value="CRISPR-assoc_prot_Cas5_N"/>
</dbReference>
<dbReference type="InterPro" id="IPR010147">
    <property type="entry name" value="CRISPR-assoc_prot_CasD"/>
</dbReference>